<dbReference type="GO" id="GO:0043138">
    <property type="term" value="F:3'-5' DNA helicase activity"/>
    <property type="evidence" value="ECO:0007669"/>
    <property type="project" value="TreeGrafter"/>
</dbReference>
<dbReference type="Gene3D" id="3.40.50.300">
    <property type="entry name" value="P-loop containing nucleotide triphosphate hydrolases"/>
    <property type="match status" value="1"/>
</dbReference>
<dbReference type="GO" id="GO:0000724">
    <property type="term" value="P:double-strand break repair via homologous recombination"/>
    <property type="evidence" value="ECO:0007669"/>
    <property type="project" value="TreeGrafter"/>
</dbReference>
<dbReference type="PANTHER" id="PTHR13710">
    <property type="entry name" value="DNA HELICASE RECQ FAMILY MEMBER"/>
    <property type="match status" value="1"/>
</dbReference>
<dbReference type="AlphaFoldDB" id="K1Q7D6"/>
<keyword evidence="2" id="KW-0238">DNA-binding</keyword>
<dbReference type="PANTHER" id="PTHR13710:SF153">
    <property type="entry name" value="RECQ-LIKE DNA HELICASE BLM"/>
    <property type="match status" value="1"/>
</dbReference>
<dbReference type="GO" id="GO:0005694">
    <property type="term" value="C:chromosome"/>
    <property type="evidence" value="ECO:0007669"/>
    <property type="project" value="TreeGrafter"/>
</dbReference>
<organism evidence="6">
    <name type="scientific">Magallana gigas</name>
    <name type="common">Pacific oyster</name>
    <name type="synonym">Crassostrea gigas</name>
    <dbReference type="NCBI Taxonomy" id="29159"/>
    <lineage>
        <taxon>Eukaryota</taxon>
        <taxon>Metazoa</taxon>
        <taxon>Spiralia</taxon>
        <taxon>Lophotrochozoa</taxon>
        <taxon>Mollusca</taxon>
        <taxon>Bivalvia</taxon>
        <taxon>Autobranchia</taxon>
        <taxon>Pteriomorphia</taxon>
        <taxon>Ostreida</taxon>
        <taxon>Ostreoidea</taxon>
        <taxon>Ostreidae</taxon>
        <taxon>Magallana</taxon>
    </lineage>
</organism>
<dbReference type="SUPFAM" id="SSF52540">
    <property type="entry name" value="P-loop containing nucleoside triphosphate hydrolases"/>
    <property type="match status" value="1"/>
</dbReference>
<dbReference type="GO" id="GO:0005634">
    <property type="term" value="C:nucleus"/>
    <property type="evidence" value="ECO:0007669"/>
    <property type="project" value="TreeGrafter"/>
</dbReference>
<evidence type="ECO:0000256" key="4">
    <source>
        <dbReference type="ARBA" id="ARBA00023242"/>
    </source>
</evidence>
<evidence type="ECO:0000256" key="2">
    <source>
        <dbReference type="ARBA" id="ARBA00023125"/>
    </source>
</evidence>
<accession>K1Q7D6</accession>
<dbReference type="GO" id="GO:0005737">
    <property type="term" value="C:cytoplasm"/>
    <property type="evidence" value="ECO:0007669"/>
    <property type="project" value="TreeGrafter"/>
</dbReference>
<keyword evidence="4" id="KW-0539">Nucleus</keyword>
<protein>
    <submittedName>
        <fullName evidence="6">Bloom syndrome-like protein</fullName>
    </submittedName>
</protein>
<name>K1Q7D6_MAGGI</name>
<feature type="domain" description="DEAD/DEAH-box helicase" evidence="5">
    <location>
        <begin position="15"/>
        <end position="82"/>
    </location>
</feature>
<reference evidence="6" key="1">
    <citation type="journal article" date="2012" name="Nature">
        <title>The oyster genome reveals stress adaptation and complexity of shell formation.</title>
        <authorList>
            <person name="Zhang G."/>
            <person name="Fang X."/>
            <person name="Guo X."/>
            <person name="Li L."/>
            <person name="Luo R."/>
            <person name="Xu F."/>
            <person name="Yang P."/>
            <person name="Zhang L."/>
            <person name="Wang X."/>
            <person name="Qi H."/>
            <person name="Xiong Z."/>
            <person name="Que H."/>
            <person name="Xie Y."/>
            <person name="Holland P.W."/>
            <person name="Paps J."/>
            <person name="Zhu Y."/>
            <person name="Wu F."/>
            <person name="Chen Y."/>
            <person name="Wang J."/>
            <person name="Peng C."/>
            <person name="Meng J."/>
            <person name="Yang L."/>
            <person name="Liu J."/>
            <person name="Wen B."/>
            <person name="Zhang N."/>
            <person name="Huang Z."/>
            <person name="Zhu Q."/>
            <person name="Feng Y."/>
            <person name="Mount A."/>
            <person name="Hedgecock D."/>
            <person name="Xu Z."/>
            <person name="Liu Y."/>
            <person name="Domazet-Loso T."/>
            <person name="Du Y."/>
            <person name="Sun X."/>
            <person name="Zhang S."/>
            <person name="Liu B."/>
            <person name="Cheng P."/>
            <person name="Jiang X."/>
            <person name="Li J."/>
            <person name="Fan D."/>
            <person name="Wang W."/>
            <person name="Fu W."/>
            <person name="Wang T."/>
            <person name="Wang B."/>
            <person name="Zhang J."/>
            <person name="Peng Z."/>
            <person name="Li Y."/>
            <person name="Li N."/>
            <person name="Wang J."/>
            <person name="Chen M."/>
            <person name="He Y."/>
            <person name="Tan F."/>
            <person name="Song X."/>
            <person name="Zheng Q."/>
            <person name="Huang R."/>
            <person name="Yang H."/>
            <person name="Du X."/>
            <person name="Chen L."/>
            <person name="Yang M."/>
            <person name="Gaffney P.M."/>
            <person name="Wang S."/>
            <person name="Luo L."/>
            <person name="She Z."/>
            <person name="Ming Y."/>
            <person name="Huang W."/>
            <person name="Zhang S."/>
            <person name="Huang B."/>
            <person name="Zhang Y."/>
            <person name="Qu T."/>
            <person name="Ni P."/>
            <person name="Miao G."/>
            <person name="Wang J."/>
            <person name="Wang Q."/>
            <person name="Steinberg C.E."/>
            <person name="Wang H."/>
            <person name="Li N."/>
            <person name="Qian L."/>
            <person name="Zhang G."/>
            <person name="Li Y."/>
            <person name="Yang H."/>
            <person name="Liu X."/>
            <person name="Wang J."/>
            <person name="Yin Y."/>
            <person name="Wang J."/>
        </authorList>
    </citation>
    <scope>NUCLEOTIDE SEQUENCE [LARGE SCALE GENOMIC DNA]</scope>
    <source>
        <strain evidence="6">05x7-T-G4-1.051#20</strain>
    </source>
</reference>
<gene>
    <name evidence="6" type="ORF">CGI_10026170</name>
</gene>
<dbReference type="InParanoid" id="K1Q7D6"/>
<dbReference type="InterPro" id="IPR027417">
    <property type="entry name" value="P-loop_NTPase"/>
</dbReference>
<evidence type="ECO:0000259" key="5">
    <source>
        <dbReference type="Pfam" id="PF00270"/>
    </source>
</evidence>
<dbReference type="EMBL" id="JH817210">
    <property type="protein sequence ID" value="EKC29838.1"/>
    <property type="molecule type" value="Genomic_DNA"/>
</dbReference>
<evidence type="ECO:0000313" key="6">
    <source>
        <dbReference type="EMBL" id="EKC29838.1"/>
    </source>
</evidence>
<dbReference type="InterPro" id="IPR011545">
    <property type="entry name" value="DEAD/DEAH_box_helicase_dom"/>
</dbReference>
<proteinExistence type="inferred from homology"/>
<evidence type="ECO:0000256" key="3">
    <source>
        <dbReference type="ARBA" id="ARBA00023235"/>
    </source>
</evidence>
<keyword evidence="3" id="KW-0413">Isomerase</keyword>
<comment type="similarity">
    <text evidence="1">Belongs to the helicase family. RecQ subfamily.</text>
</comment>
<dbReference type="GO" id="GO:0009378">
    <property type="term" value="F:four-way junction helicase activity"/>
    <property type="evidence" value="ECO:0007669"/>
    <property type="project" value="TreeGrafter"/>
</dbReference>
<evidence type="ECO:0000256" key="1">
    <source>
        <dbReference type="ARBA" id="ARBA00005446"/>
    </source>
</evidence>
<dbReference type="Pfam" id="PF00270">
    <property type="entry name" value="DEAD"/>
    <property type="match status" value="1"/>
</dbReference>
<dbReference type="GO" id="GO:0003677">
    <property type="term" value="F:DNA binding"/>
    <property type="evidence" value="ECO:0007669"/>
    <property type="project" value="UniProtKB-KW"/>
</dbReference>
<sequence>MFDEICKTFKISEITDNQRKAIVAVINGHDVFVGTRTGSGKSLTNECLPIVRPKSITLVIAPLVTIMSEQCSKLERLGFRVTYIGKETENIKRGIIQELPGFRPLDYHQGIALDPLEASK</sequence>
<dbReference type="GO" id="GO:0005524">
    <property type="term" value="F:ATP binding"/>
    <property type="evidence" value="ECO:0007669"/>
    <property type="project" value="InterPro"/>
</dbReference>
<dbReference type="HOGENOM" id="CLU_2051871_0_0_1"/>